<feature type="transmembrane region" description="Helical" evidence="8">
    <location>
        <begin position="182"/>
        <end position="206"/>
    </location>
</feature>
<dbReference type="GO" id="GO:0008233">
    <property type="term" value="F:peptidase activity"/>
    <property type="evidence" value="ECO:0007669"/>
    <property type="project" value="UniProtKB-KW"/>
</dbReference>
<feature type="transmembrane region" description="Helical" evidence="8">
    <location>
        <begin position="12"/>
        <end position="33"/>
    </location>
</feature>
<protein>
    <submittedName>
        <fullName evidence="9">Exosortase</fullName>
    </submittedName>
</protein>
<dbReference type="NCBIfam" id="TIGR04178">
    <property type="entry name" value="exo_archaeo"/>
    <property type="match status" value="1"/>
</dbReference>
<dbReference type="RefSeq" id="WP_207690896.1">
    <property type="nucleotide sequence ID" value="NZ_CP061799.1"/>
</dbReference>
<dbReference type="NCBIfam" id="TIGR02602">
    <property type="entry name" value="8TM_EpsH"/>
    <property type="match status" value="1"/>
</dbReference>
<feature type="transmembrane region" description="Helical" evidence="8">
    <location>
        <begin position="70"/>
        <end position="88"/>
    </location>
</feature>
<keyword evidence="7 8" id="KW-0472">Membrane</keyword>
<evidence type="ECO:0000256" key="7">
    <source>
        <dbReference type="ARBA" id="ARBA00023136"/>
    </source>
</evidence>
<dbReference type="GO" id="GO:0005886">
    <property type="term" value="C:plasma membrane"/>
    <property type="evidence" value="ECO:0007669"/>
    <property type="project" value="UniProtKB-SubCell"/>
</dbReference>
<keyword evidence="5" id="KW-0378">Hydrolase</keyword>
<keyword evidence="6 8" id="KW-1133">Transmembrane helix</keyword>
<comment type="subcellular location">
    <subcellularLocation>
        <location evidence="1">Cell membrane</location>
        <topology evidence="1">Multi-pass membrane protein</topology>
    </subcellularLocation>
</comment>
<dbReference type="EMBL" id="CP061799">
    <property type="protein sequence ID" value="QTA79113.1"/>
    <property type="molecule type" value="Genomic_DNA"/>
</dbReference>
<dbReference type="Proteomes" id="UP000663720">
    <property type="component" value="Chromosome"/>
</dbReference>
<evidence type="ECO:0000256" key="6">
    <source>
        <dbReference type="ARBA" id="ARBA00022989"/>
    </source>
</evidence>
<sequence length="277" mass="31193">MSILNHKFKKSWLSWLLLMLIIAVYAPTVLWLFDRWTMSVWHNGHSILIAPLVVYLIWNELKKHRSLPVIADGLGFFILIPALIIHILDTGIHSMLLSAFSLFLALPGLSLLFIGRERSKAIIFPLIMFFLTLPIPLFLTESIHLILRQVSTYGTVFMLRFFGIPVFVQGTTLEIPNGVLQVAYACSGFSTLYASVTIAFLVAYFCPDKQRRILVLIIAAPLAIGVNIIRIFLLCLMVYWMGVDILKTSLHEISGLLTFVIAIPLIFLIGQPPAKSK</sequence>
<reference evidence="9" key="1">
    <citation type="journal article" date="2021" name="Microb. Physiol.">
        <title>Proteogenomic Insights into the Physiology of Marine, Sulfate-Reducing, Filamentous Desulfonema limicola and Desulfonema magnum.</title>
        <authorList>
            <person name="Schnaars V."/>
            <person name="Wohlbrand L."/>
            <person name="Scheve S."/>
            <person name="Hinrichs C."/>
            <person name="Reinhardt R."/>
            <person name="Rabus R."/>
        </authorList>
    </citation>
    <scope>NUCLEOTIDE SEQUENCE</scope>
    <source>
        <strain evidence="9">5ac10</strain>
    </source>
</reference>
<evidence type="ECO:0000256" key="2">
    <source>
        <dbReference type="ARBA" id="ARBA00022475"/>
    </source>
</evidence>
<evidence type="ECO:0000256" key="3">
    <source>
        <dbReference type="ARBA" id="ARBA00022670"/>
    </source>
</evidence>
<keyword evidence="10" id="KW-1185">Reference proteome</keyword>
<dbReference type="Pfam" id="PF09721">
    <property type="entry name" value="Exosortase_EpsH"/>
    <property type="match status" value="1"/>
</dbReference>
<dbReference type="KEGG" id="dli:dnl_13660"/>
<organism evidence="9 10">
    <name type="scientific">Desulfonema limicola</name>
    <dbReference type="NCBI Taxonomy" id="45656"/>
    <lineage>
        <taxon>Bacteria</taxon>
        <taxon>Pseudomonadati</taxon>
        <taxon>Thermodesulfobacteriota</taxon>
        <taxon>Desulfobacteria</taxon>
        <taxon>Desulfobacterales</taxon>
        <taxon>Desulfococcaceae</taxon>
        <taxon>Desulfonema</taxon>
    </lineage>
</organism>
<feature type="transmembrane region" description="Helical" evidence="8">
    <location>
        <begin position="213"/>
        <end position="241"/>
    </location>
</feature>
<keyword evidence="4 8" id="KW-0812">Transmembrane</keyword>
<dbReference type="InterPro" id="IPR019127">
    <property type="entry name" value="Exosortase"/>
</dbReference>
<evidence type="ECO:0000313" key="9">
    <source>
        <dbReference type="EMBL" id="QTA79113.1"/>
    </source>
</evidence>
<feature type="transmembrane region" description="Helical" evidence="8">
    <location>
        <begin position="39"/>
        <end position="58"/>
    </location>
</feature>
<dbReference type="GO" id="GO:0006508">
    <property type="term" value="P:proteolysis"/>
    <property type="evidence" value="ECO:0007669"/>
    <property type="project" value="UniProtKB-KW"/>
</dbReference>
<dbReference type="InterPro" id="IPR013426">
    <property type="entry name" value="EpsH-like"/>
</dbReference>
<proteinExistence type="predicted"/>
<evidence type="ECO:0000313" key="10">
    <source>
        <dbReference type="Proteomes" id="UP000663720"/>
    </source>
</evidence>
<dbReference type="InterPro" id="IPR026392">
    <property type="entry name" value="Exo/Archaeosortase_dom"/>
</dbReference>
<dbReference type="AlphaFoldDB" id="A0A975B5F8"/>
<feature type="transmembrane region" description="Helical" evidence="8">
    <location>
        <begin position="121"/>
        <end position="139"/>
    </location>
</feature>
<accession>A0A975B5F8</accession>
<name>A0A975B5F8_9BACT</name>
<evidence type="ECO:0000256" key="4">
    <source>
        <dbReference type="ARBA" id="ARBA00022692"/>
    </source>
</evidence>
<keyword evidence="3" id="KW-0645">Protease</keyword>
<evidence type="ECO:0000256" key="8">
    <source>
        <dbReference type="SAM" id="Phobius"/>
    </source>
</evidence>
<evidence type="ECO:0000256" key="1">
    <source>
        <dbReference type="ARBA" id="ARBA00004651"/>
    </source>
</evidence>
<gene>
    <name evidence="9" type="primary">xrt</name>
    <name evidence="9" type="ORF">dnl_13660</name>
</gene>
<feature type="transmembrane region" description="Helical" evidence="8">
    <location>
        <begin position="253"/>
        <end position="270"/>
    </location>
</feature>
<feature type="transmembrane region" description="Helical" evidence="8">
    <location>
        <begin position="94"/>
        <end position="114"/>
    </location>
</feature>
<evidence type="ECO:0000256" key="5">
    <source>
        <dbReference type="ARBA" id="ARBA00022801"/>
    </source>
</evidence>
<keyword evidence="2" id="KW-1003">Cell membrane</keyword>